<evidence type="ECO:0000259" key="5">
    <source>
        <dbReference type="SMART" id="SM00478"/>
    </source>
</evidence>
<protein>
    <recommendedName>
        <fullName evidence="2">DNA-3-methyladenine glycosylase II</fullName>
        <ecNumber evidence="2">3.2.2.21</ecNumber>
    </recommendedName>
</protein>
<keyword evidence="4" id="KW-0234">DNA repair</keyword>
<dbReference type="SMART" id="SM00478">
    <property type="entry name" value="ENDO3c"/>
    <property type="match status" value="1"/>
</dbReference>
<sequence length="220" mass="24830">MTQTPEILCLTPKTFNHALTVLADSDPDFAEIIAEFGQPPLWQRPTGFPTLLQIILEQQVSLAAAKAVFNRLCNLLSPLTPENFVLLTDIQLRNIGFSRQKILYCRELAQAIVKGQLNLTKLETMEEMTIRNELKQIKGIGDWTVDIYLLMALLRPDVMPKGDLGIAIAIQNLKSLTARPTPTEIAAIAQQWRPWRAVATRILWHYYLGEITVKAKVNQV</sequence>
<dbReference type="Gene3D" id="1.10.340.30">
    <property type="entry name" value="Hypothetical protein, domain 2"/>
    <property type="match status" value="1"/>
</dbReference>
<organism evidence="6 7">
    <name type="scientific">Calothrix parietina FACHB-288</name>
    <dbReference type="NCBI Taxonomy" id="2692896"/>
    <lineage>
        <taxon>Bacteria</taxon>
        <taxon>Bacillati</taxon>
        <taxon>Cyanobacteriota</taxon>
        <taxon>Cyanophyceae</taxon>
        <taxon>Nostocales</taxon>
        <taxon>Calotrichaceae</taxon>
        <taxon>Calothrix</taxon>
    </lineage>
</organism>
<dbReference type="InterPro" id="IPR051912">
    <property type="entry name" value="Alkylbase_DNA_Glycosylase/TA"/>
</dbReference>
<evidence type="ECO:0000256" key="1">
    <source>
        <dbReference type="ARBA" id="ARBA00000086"/>
    </source>
</evidence>
<dbReference type="EC" id="3.2.2.21" evidence="2"/>
<dbReference type="SUPFAM" id="SSF48150">
    <property type="entry name" value="DNA-glycosylase"/>
    <property type="match status" value="1"/>
</dbReference>
<gene>
    <name evidence="6" type="ORF">H6G24_13115</name>
</gene>
<comment type="caution">
    <text evidence="6">The sequence shown here is derived from an EMBL/GenBank/DDBJ whole genome shotgun (WGS) entry which is preliminary data.</text>
</comment>
<evidence type="ECO:0000313" key="6">
    <source>
        <dbReference type="EMBL" id="MBD2196428.1"/>
    </source>
</evidence>
<evidence type="ECO:0000256" key="2">
    <source>
        <dbReference type="ARBA" id="ARBA00012000"/>
    </source>
</evidence>
<proteinExistence type="predicted"/>
<dbReference type="PANTHER" id="PTHR43003">
    <property type="entry name" value="DNA-3-METHYLADENINE GLYCOSYLASE"/>
    <property type="match status" value="1"/>
</dbReference>
<dbReference type="InterPro" id="IPR011257">
    <property type="entry name" value="DNA_glycosylase"/>
</dbReference>
<dbReference type="Gene3D" id="1.10.1670.40">
    <property type="match status" value="1"/>
</dbReference>
<keyword evidence="7" id="KW-1185">Reference proteome</keyword>
<dbReference type="RefSeq" id="WP_190540709.1">
    <property type="nucleotide sequence ID" value="NZ_CAWPNO010000049.1"/>
</dbReference>
<evidence type="ECO:0000256" key="3">
    <source>
        <dbReference type="ARBA" id="ARBA00022763"/>
    </source>
</evidence>
<dbReference type="EMBL" id="JACJQH010000018">
    <property type="protein sequence ID" value="MBD2196428.1"/>
    <property type="molecule type" value="Genomic_DNA"/>
</dbReference>
<feature type="domain" description="HhH-GPD" evidence="5">
    <location>
        <begin position="56"/>
        <end position="208"/>
    </location>
</feature>
<dbReference type="Pfam" id="PF00730">
    <property type="entry name" value="HhH-GPD"/>
    <property type="match status" value="1"/>
</dbReference>
<name>A0ABR8A980_9CYAN</name>
<reference evidence="6 7" key="1">
    <citation type="journal article" date="2020" name="ISME J.">
        <title>Comparative genomics reveals insights into cyanobacterial evolution and habitat adaptation.</title>
        <authorList>
            <person name="Chen M.Y."/>
            <person name="Teng W.K."/>
            <person name="Zhao L."/>
            <person name="Hu C.X."/>
            <person name="Zhou Y.K."/>
            <person name="Han B.P."/>
            <person name="Song L.R."/>
            <person name="Shu W.S."/>
        </authorList>
    </citation>
    <scope>NUCLEOTIDE SEQUENCE [LARGE SCALE GENOMIC DNA]</scope>
    <source>
        <strain evidence="6 7">FACHB-288</strain>
    </source>
</reference>
<dbReference type="InterPro" id="IPR003265">
    <property type="entry name" value="HhH-GPD_domain"/>
</dbReference>
<evidence type="ECO:0000313" key="7">
    <source>
        <dbReference type="Proteomes" id="UP000658514"/>
    </source>
</evidence>
<dbReference type="CDD" id="cd00056">
    <property type="entry name" value="ENDO3c"/>
    <property type="match status" value="1"/>
</dbReference>
<dbReference type="Proteomes" id="UP000658514">
    <property type="component" value="Unassembled WGS sequence"/>
</dbReference>
<accession>A0ABR8A980</accession>
<evidence type="ECO:0000256" key="4">
    <source>
        <dbReference type="ARBA" id="ARBA00023204"/>
    </source>
</evidence>
<keyword evidence="3" id="KW-0227">DNA damage</keyword>
<dbReference type="PANTHER" id="PTHR43003:SF5">
    <property type="entry name" value="DNA-3-METHYLADENINE GLYCOSYLASE"/>
    <property type="match status" value="1"/>
</dbReference>
<comment type="catalytic activity">
    <reaction evidence="1">
        <text>Hydrolysis of alkylated DNA, releasing 3-methyladenine, 3-methylguanine, 7-methylguanine and 7-methyladenine.</text>
        <dbReference type="EC" id="3.2.2.21"/>
    </reaction>
</comment>